<evidence type="ECO:0000256" key="7">
    <source>
        <dbReference type="ARBA" id="ARBA00023102"/>
    </source>
</evidence>
<feature type="active site" description="Proton donor" evidence="9">
    <location>
        <position position="129"/>
    </location>
</feature>
<dbReference type="Pfam" id="PF00977">
    <property type="entry name" value="His_biosynth"/>
    <property type="match status" value="1"/>
</dbReference>
<dbReference type="STRING" id="1159017.SAMN02927930_01119"/>
<evidence type="ECO:0000256" key="3">
    <source>
        <dbReference type="ARBA" id="ARBA00005133"/>
    </source>
</evidence>
<evidence type="ECO:0000313" key="12">
    <source>
        <dbReference type="EMBL" id="SDB28982.1"/>
    </source>
</evidence>
<dbReference type="InterPro" id="IPR044524">
    <property type="entry name" value="Isoase_HisA-like"/>
</dbReference>
<dbReference type="NCBIfam" id="TIGR00007">
    <property type="entry name" value="1-(5-phosphoribosyl)-5-[(5-phosphoribosylamino)methylideneamino]imidazole-4-carboxamide isomerase"/>
    <property type="match status" value="1"/>
</dbReference>
<dbReference type="InterPro" id="IPR023016">
    <property type="entry name" value="HisA/PriA"/>
</dbReference>
<reference evidence="13" key="1">
    <citation type="submission" date="2016-10" db="EMBL/GenBank/DDBJ databases">
        <authorList>
            <person name="Varghese N."/>
            <person name="Submissions S."/>
        </authorList>
    </citation>
    <scope>NUCLEOTIDE SEQUENCE [LARGE SCALE GENOMIC DNA]</scope>
    <source>
        <strain evidence="13">CGMCC 1.10824</strain>
    </source>
</reference>
<dbReference type="GO" id="GO:0000105">
    <property type="term" value="P:L-histidine biosynthetic process"/>
    <property type="evidence" value="ECO:0007669"/>
    <property type="project" value="UniProtKB-UniRule"/>
</dbReference>
<dbReference type="RefSeq" id="WP_092592607.1">
    <property type="nucleotide sequence ID" value="NZ_FMXN01000005.1"/>
</dbReference>
<keyword evidence="7 9" id="KW-0368">Histidine biosynthesis</keyword>
<evidence type="ECO:0000256" key="4">
    <source>
        <dbReference type="ARBA" id="ARBA00009667"/>
    </source>
</evidence>
<dbReference type="GO" id="GO:0000162">
    <property type="term" value="P:L-tryptophan biosynthetic process"/>
    <property type="evidence" value="ECO:0007669"/>
    <property type="project" value="TreeGrafter"/>
</dbReference>
<evidence type="ECO:0000256" key="11">
    <source>
        <dbReference type="RuleBase" id="RU003658"/>
    </source>
</evidence>
<proteinExistence type="inferred from homology"/>
<dbReference type="GO" id="GO:0005737">
    <property type="term" value="C:cytoplasm"/>
    <property type="evidence" value="ECO:0007669"/>
    <property type="project" value="UniProtKB-SubCell"/>
</dbReference>
<organism evidence="12 13">
    <name type="scientific">Pseudidiomarina indica</name>
    <dbReference type="NCBI Taxonomy" id="1159017"/>
    <lineage>
        <taxon>Bacteria</taxon>
        <taxon>Pseudomonadati</taxon>
        <taxon>Pseudomonadota</taxon>
        <taxon>Gammaproteobacteria</taxon>
        <taxon>Alteromonadales</taxon>
        <taxon>Idiomarinaceae</taxon>
        <taxon>Pseudidiomarina</taxon>
    </lineage>
</organism>
<feature type="active site" description="Proton acceptor" evidence="9">
    <location>
        <position position="7"/>
    </location>
</feature>
<keyword evidence="13" id="KW-1185">Reference proteome</keyword>
<dbReference type="HAMAP" id="MF_01014">
    <property type="entry name" value="HisA"/>
    <property type="match status" value="1"/>
</dbReference>
<accession>A0A1G6C836</accession>
<evidence type="ECO:0000256" key="5">
    <source>
        <dbReference type="ARBA" id="ARBA00022490"/>
    </source>
</evidence>
<dbReference type="InterPro" id="IPR006063">
    <property type="entry name" value="HisA_bact_arch"/>
</dbReference>
<dbReference type="AlphaFoldDB" id="A0A1G6C836"/>
<keyword evidence="5 9" id="KW-0963">Cytoplasm</keyword>
<dbReference type="FunFam" id="3.20.20.70:FF:000009">
    <property type="entry name" value="1-(5-phosphoribosyl)-5-[(5-phosphoribosylamino)methylideneamino] imidazole-4-carboxamide isomerase"/>
    <property type="match status" value="1"/>
</dbReference>
<comment type="similarity">
    <text evidence="4 9 10">Belongs to the HisA/HisF family.</text>
</comment>
<dbReference type="EMBL" id="FMXN01000005">
    <property type="protein sequence ID" value="SDB28982.1"/>
    <property type="molecule type" value="Genomic_DNA"/>
</dbReference>
<gene>
    <name evidence="9" type="primary">hisA</name>
    <name evidence="12" type="ORF">SAMN02927930_01119</name>
</gene>
<comment type="catalytic activity">
    <reaction evidence="1 9 11">
        <text>1-(5-phospho-beta-D-ribosyl)-5-[(5-phospho-beta-D-ribosylamino)methylideneamino]imidazole-4-carboxamide = 5-[(5-phospho-1-deoxy-D-ribulos-1-ylimino)methylamino]-1-(5-phospho-beta-D-ribosyl)imidazole-4-carboxamide</text>
        <dbReference type="Rhea" id="RHEA:15469"/>
        <dbReference type="ChEBI" id="CHEBI:58435"/>
        <dbReference type="ChEBI" id="CHEBI:58525"/>
        <dbReference type="EC" id="5.3.1.16"/>
    </reaction>
</comment>
<dbReference type="PANTHER" id="PTHR43090:SF2">
    <property type="entry name" value="1-(5-PHOSPHORIBOSYL)-5-[(5-PHOSPHORIBOSYLAMINO)METHYLIDENEAMINO] IMIDAZOLE-4-CARBOXAMIDE ISOMERASE"/>
    <property type="match status" value="1"/>
</dbReference>
<dbReference type="Proteomes" id="UP000199626">
    <property type="component" value="Unassembled WGS sequence"/>
</dbReference>
<dbReference type="UniPathway" id="UPA00031">
    <property type="reaction ID" value="UER00009"/>
</dbReference>
<dbReference type="SUPFAM" id="SSF51366">
    <property type="entry name" value="Ribulose-phoshate binding barrel"/>
    <property type="match status" value="1"/>
</dbReference>
<evidence type="ECO:0000313" key="13">
    <source>
        <dbReference type="Proteomes" id="UP000199626"/>
    </source>
</evidence>
<dbReference type="GO" id="GO:0003949">
    <property type="term" value="F:1-(5-phosphoribosyl)-5-[(5-phosphoribosylamino)methylideneamino]imidazole-4-carboxamide isomerase activity"/>
    <property type="evidence" value="ECO:0007669"/>
    <property type="project" value="UniProtKB-UniRule"/>
</dbReference>
<dbReference type="EC" id="5.3.1.16" evidence="9 11"/>
<dbReference type="Gene3D" id="3.20.20.70">
    <property type="entry name" value="Aldolase class I"/>
    <property type="match status" value="1"/>
</dbReference>
<keyword evidence="6 9" id="KW-0028">Amino-acid biosynthesis</keyword>
<dbReference type="OrthoDB" id="9807749at2"/>
<dbReference type="InterPro" id="IPR011060">
    <property type="entry name" value="RibuloseP-bd_barrel"/>
</dbReference>
<evidence type="ECO:0000256" key="2">
    <source>
        <dbReference type="ARBA" id="ARBA00004496"/>
    </source>
</evidence>
<dbReference type="PANTHER" id="PTHR43090">
    <property type="entry name" value="1-(5-PHOSPHORIBOSYL)-5-[(5-PHOSPHORIBOSYLAMINO)METHYLIDENEAMINO] IMIDAZOLE-4-CARBOXAMIDE ISOMERASE"/>
    <property type="match status" value="1"/>
</dbReference>
<comment type="subcellular location">
    <subcellularLocation>
        <location evidence="2 9 11">Cytoplasm</location>
    </subcellularLocation>
</comment>
<sequence length="249" mass="27072">MLIPALDLINGQVVRLQQGDFNRQTTYSATPHECALAYEDEGAQYLHLVDLDGARGPNQRQLTVIRQIVQATSLPIQVGGGIRTAEDIEQLLELGVQRVVIGSVAVTQPQHVQQWLRTYGPNAIVVAIDGKLAADGTFRAATHGWHQTSSLTLNEVLDELLPAGLRHLLCTDIERDGMLTGPNLTLYQQLKQRYPTLKLQGSGGIASLADFTALRAIACDSVILGKALLNGKFTLKEALACWQNESSLV</sequence>
<dbReference type="CDD" id="cd04732">
    <property type="entry name" value="HisA"/>
    <property type="match status" value="1"/>
</dbReference>
<evidence type="ECO:0000256" key="1">
    <source>
        <dbReference type="ARBA" id="ARBA00000901"/>
    </source>
</evidence>
<keyword evidence="8 9" id="KW-0413">Isomerase</keyword>
<dbReference type="InterPro" id="IPR006062">
    <property type="entry name" value="His_biosynth"/>
</dbReference>
<dbReference type="InterPro" id="IPR013785">
    <property type="entry name" value="Aldolase_TIM"/>
</dbReference>
<evidence type="ECO:0000256" key="10">
    <source>
        <dbReference type="RuleBase" id="RU003657"/>
    </source>
</evidence>
<protein>
    <recommendedName>
        <fullName evidence="9 11">1-(5-phosphoribosyl)-5-[(5-phosphoribosylamino)methylideneamino] imidazole-4-carboxamide isomerase</fullName>
        <ecNumber evidence="9 11">5.3.1.16</ecNumber>
    </recommendedName>
    <alternativeName>
        <fullName evidence="9">Phosphoribosylformimino-5-aminoimidazole carboxamide ribotide isomerase</fullName>
    </alternativeName>
</protein>
<name>A0A1G6C836_9GAMM</name>
<evidence type="ECO:0000256" key="9">
    <source>
        <dbReference type="HAMAP-Rule" id="MF_01014"/>
    </source>
</evidence>
<evidence type="ECO:0000256" key="8">
    <source>
        <dbReference type="ARBA" id="ARBA00023235"/>
    </source>
</evidence>
<evidence type="ECO:0000256" key="6">
    <source>
        <dbReference type="ARBA" id="ARBA00022605"/>
    </source>
</evidence>
<comment type="pathway">
    <text evidence="3 9 11">Amino-acid biosynthesis; L-histidine biosynthesis; L-histidine from 5-phospho-alpha-D-ribose 1-diphosphate: step 4/9.</text>
</comment>